<dbReference type="RefSeq" id="XP_035691589.1">
    <property type="nucleotide sequence ID" value="XM_035835696.1"/>
</dbReference>
<dbReference type="PANTHER" id="PTHR12253">
    <property type="entry name" value="RH14732P"/>
    <property type="match status" value="1"/>
</dbReference>
<dbReference type="Gene3D" id="1.20.90.10">
    <property type="entry name" value="Phospholipase A2 domain"/>
    <property type="match status" value="1"/>
</dbReference>
<organism evidence="12 13">
    <name type="scientific">Branchiostoma floridae</name>
    <name type="common">Florida lancelet</name>
    <name type="synonym">Amphioxus</name>
    <dbReference type="NCBI Taxonomy" id="7739"/>
    <lineage>
        <taxon>Eukaryota</taxon>
        <taxon>Metazoa</taxon>
        <taxon>Chordata</taxon>
        <taxon>Cephalochordata</taxon>
        <taxon>Leptocardii</taxon>
        <taxon>Amphioxiformes</taxon>
        <taxon>Branchiostomatidae</taxon>
        <taxon>Branchiostoma</taxon>
    </lineage>
</organism>
<feature type="compositionally biased region" description="Low complexity" evidence="10">
    <location>
        <begin position="345"/>
        <end position="364"/>
    </location>
</feature>
<keyword evidence="5" id="KW-0479">Metal-binding</keyword>
<dbReference type="OrthoDB" id="6075074at2759"/>
<dbReference type="AlphaFoldDB" id="A0A9J7M1F7"/>
<dbReference type="PROSITE" id="PS00118">
    <property type="entry name" value="PA2_HIS"/>
    <property type="match status" value="1"/>
</dbReference>
<reference evidence="13" key="2">
    <citation type="submission" date="2025-08" db="UniProtKB">
        <authorList>
            <consortium name="RefSeq"/>
        </authorList>
    </citation>
    <scope>IDENTIFICATION</scope>
    <source>
        <strain evidence="13">S238N-H82</strain>
        <tissue evidence="13">Testes</tissue>
    </source>
</reference>
<dbReference type="CDD" id="cd04704">
    <property type="entry name" value="PLA2_bee_venom_like"/>
    <property type="match status" value="1"/>
</dbReference>
<dbReference type="GeneID" id="118426362"/>
<dbReference type="GO" id="GO:0046872">
    <property type="term" value="F:metal ion binding"/>
    <property type="evidence" value="ECO:0007669"/>
    <property type="project" value="UniProtKB-KW"/>
</dbReference>
<keyword evidence="6" id="KW-0378">Hydrolase</keyword>
<evidence type="ECO:0000256" key="5">
    <source>
        <dbReference type="ARBA" id="ARBA00022723"/>
    </source>
</evidence>
<dbReference type="InterPro" id="IPR033113">
    <property type="entry name" value="PLA2_histidine"/>
</dbReference>
<gene>
    <name evidence="13" type="primary">LOC118426362</name>
</gene>
<feature type="region of interest" description="Disordered" evidence="10">
    <location>
        <begin position="337"/>
        <end position="401"/>
    </location>
</feature>
<evidence type="ECO:0000256" key="2">
    <source>
        <dbReference type="ARBA" id="ARBA00004613"/>
    </source>
</evidence>
<evidence type="ECO:0000313" key="12">
    <source>
        <dbReference type="Proteomes" id="UP000001554"/>
    </source>
</evidence>
<evidence type="ECO:0000256" key="10">
    <source>
        <dbReference type="SAM" id="MobiDB-lite"/>
    </source>
</evidence>
<accession>A0A9J7M1F7</accession>
<dbReference type="SUPFAM" id="SSF48619">
    <property type="entry name" value="Phospholipase A2, PLA2"/>
    <property type="match status" value="1"/>
</dbReference>
<dbReference type="KEGG" id="bfo:118426362"/>
<dbReference type="GO" id="GO:0005576">
    <property type="term" value="C:extracellular region"/>
    <property type="evidence" value="ECO:0007669"/>
    <property type="project" value="UniProtKB-SubCell"/>
</dbReference>
<evidence type="ECO:0000256" key="9">
    <source>
        <dbReference type="ARBA" id="ARBA00023157"/>
    </source>
</evidence>
<dbReference type="OMA" id="HLFNYRF"/>
<dbReference type="EC" id="3.1.1.4" evidence="3"/>
<evidence type="ECO:0000259" key="11">
    <source>
        <dbReference type="Pfam" id="PF05826"/>
    </source>
</evidence>
<dbReference type="GO" id="GO:0004623">
    <property type="term" value="F:phospholipase A2 activity"/>
    <property type="evidence" value="ECO:0007669"/>
    <property type="project" value="UniProtKB-EC"/>
</dbReference>
<keyword evidence="8" id="KW-0443">Lipid metabolism</keyword>
<evidence type="ECO:0000313" key="13">
    <source>
        <dbReference type="RefSeq" id="XP_035691589.1"/>
    </source>
</evidence>
<dbReference type="GO" id="GO:0006644">
    <property type="term" value="P:phospholipid metabolic process"/>
    <property type="evidence" value="ECO:0007669"/>
    <property type="project" value="InterPro"/>
</dbReference>
<evidence type="ECO:0000256" key="8">
    <source>
        <dbReference type="ARBA" id="ARBA00023098"/>
    </source>
</evidence>
<keyword evidence="12" id="KW-1185">Reference proteome</keyword>
<comment type="cofactor">
    <cofactor evidence="1">
        <name>Ca(2+)</name>
        <dbReference type="ChEBI" id="CHEBI:29108"/>
    </cofactor>
</comment>
<sequence length="410" mass="46265">MAITTVGRQVAVAVLFVVVESVFARNLIPSVFYFNVSVSGDGERVLSVVKDGVFARETSVVLPEGTPRTPTADIRFRQVTDGRLFTQAVYGGDGVVRDCDVREDRDAIDGFVASFLAEDTTMTDAAVRRGLVLGTDSLRRDYLWTEFSPLVADGSEGLVSNILTLVDFKTAKGKCREFEKAVKREMHHQQREKRDLGGRTKRAGSWLIYPGTKWCGAGDMASKFDDLGEEAEVDKCCREHDHCEHRIPGFSSAYGFFNYRFHTLSHCDCDDRFYNCLQSTRNPVANMVGKIFFNAGQPPCFDLNEEHGCLKRSWWGGCYKYGMTTVATLRQPMKYEPSKMIPLGDNKNNNNNDNNNNDNNNNKNRSSEERSSKRRPFMSNTPKASKRKVKSKKILRGLMGPTRNIARKYY</sequence>
<evidence type="ECO:0000256" key="1">
    <source>
        <dbReference type="ARBA" id="ARBA00001913"/>
    </source>
</evidence>
<evidence type="ECO:0000256" key="4">
    <source>
        <dbReference type="ARBA" id="ARBA00022525"/>
    </source>
</evidence>
<dbReference type="Pfam" id="PF05826">
    <property type="entry name" value="Phospholip_A2_2"/>
    <property type="match status" value="1"/>
</dbReference>
<proteinExistence type="predicted"/>
<evidence type="ECO:0000256" key="6">
    <source>
        <dbReference type="ARBA" id="ARBA00022801"/>
    </source>
</evidence>
<feature type="compositionally biased region" description="Basic residues" evidence="10">
    <location>
        <begin position="384"/>
        <end position="395"/>
    </location>
</feature>
<reference evidence="12" key="1">
    <citation type="journal article" date="2020" name="Nat. Ecol. Evol.">
        <title>Deeply conserved synteny resolves early events in vertebrate evolution.</title>
        <authorList>
            <person name="Simakov O."/>
            <person name="Marletaz F."/>
            <person name="Yue J.X."/>
            <person name="O'Connell B."/>
            <person name="Jenkins J."/>
            <person name="Brandt A."/>
            <person name="Calef R."/>
            <person name="Tung C.H."/>
            <person name="Huang T.K."/>
            <person name="Schmutz J."/>
            <person name="Satoh N."/>
            <person name="Yu J.K."/>
            <person name="Putnam N.H."/>
            <person name="Green R.E."/>
            <person name="Rokhsar D.S."/>
        </authorList>
    </citation>
    <scope>NUCLEOTIDE SEQUENCE [LARGE SCALE GENOMIC DNA]</scope>
    <source>
        <strain evidence="12">S238N-H82</strain>
    </source>
</reference>
<dbReference type="FunFam" id="1.20.90.10:FF:000002">
    <property type="entry name" value="Phospholipase A2 group III"/>
    <property type="match status" value="1"/>
</dbReference>
<feature type="domain" description="Phospholipase A2-like central" evidence="11">
    <location>
        <begin position="208"/>
        <end position="303"/>
    </location>
</feature>
<protein>
    <recommendedName>
        <fullName evidence="3">phospholipase A2</fullName>
        <ecNumber evidence="3">3.1.1.4</ecNumber>
    </recommendedName>
</protein>
<dbReference type="InterPro" id="IPR016090">
    <property type="entry name" value="PLA2-like_dom"/>
</dbReference>
<dbReference type="Proteomes" id="UP000001554">
    <property type="component" value="Chromosome 11"/>
</dbReference>
<evidence type="ECO:0000256" key="7">
    <source>
        <dbReference type="ARBA" id="ARBA00022837"/>
    </source>
</evidence>
<keyword evidence="4" id="KW-0964">Secreted</keyword>
<keyword evidence="7" id="KW-0106">Calcium</keyword>
<dbReference type="GO" id="GO:0050482">
    <property type="term" value="P:arachidonate secretion"/>
    <property type="evidence" value="ECO:0007669"/>
    <property type="project" value="InterPro"/>
</dbReference>
<evidence type="ECO:0000256" key="3">
    <source>
        <dbReference type="ARBA" id="ARBA00013278"/>
    </source>
</evidence>
<keyword evidence="9" id="KW-1015">Disulfide bond</keyword>
<dbReference type="InterPro" id="IPR036444">
    <property type="entry name" value="PLipase_A2_dom_sf"/>
</dbReference>
<comment type="subcellular location">
    <subcellularLocation>
        <location evidence="2">Secreted</location>
    </subcellularLocation>
</comment>
<name>A0A9J7M1F7_BRAFL</name>